<evidence type="ECO:0000259" key="9">
    <source>
        <dbReference type="PROSITE" id="PS01124"/>
    </source>
</evidence>
<evidence type="ECO:0000256" key="8">
    <source>
        <dbReference type="PROSITE-ProRule" id="PRU00169"/>
    </source>
</evidence>
<keyword evidence="2" id="KW-0963">Cytoplasm</keyword>
<evidence type="ECO:0000256" key="6">
    <source>
        <dbReference type="ARBA" id="ARBA00023125"/>
    </source>
</evidence>
<keyword evidence="12" id="KW-1185">Reference proteome</keyword>
<evidence type="ECO:0000313" key="11">
    <source>
        <dbReference type="EMBL" id="GIO30448.1"/>
    </source>
</evidence>
<dbReference type="PROSITE" id="PS01124">
    <property type="entry name" value="HTH_ARAC_FAMILY_2"/>
    <property type="match status" value="1"/>
</dbReference>
<dbReference type="SUPFAM" id="SSF52172">
    <property type="entry name" value="CheY-like"/>
    <property type="match status" value="1"/>
</dbReference>
<dbReference type="GO" id="GO:0043565">
    <property type="term" value="F:sequence-specific DNA binding"/>
    <property type="evidence" value="ECO:0007669"/>
    <property type="project" value="InterPro"/>
</dbReference>
<dbReference type="PANTHER" id="PTHR42713:SF3">
    <property type="entry name" value="TRANSCRIPTIONAL REGULATORY PROTEIN HPTR"/>
    <property type="match status" value="1"/>
</dbReference>
<dbReference type="EMBL" id="BORQ01000001">
    <property type="protein sequence ID" value="GIO30448.1"/>
    <property type="molecule type" value="Genomic_DNA"/>
</dbReference>
<comment type="subcellular location">
    <subcellularLocation>
        <location evidence="1">Cytoplasm</location>
    </subcellularLocation>
</comment>
<evidence type="ECO:0000256" key="2">
    <source>
        <dbReference type="ARBA" id="ARBA00022490"/>
    </source>
</evidence>
<evidence type="ECO:0000256" key="4">
    <source>
        <dbReference type="ARBA" id="ARBA00023012"/>
    </source>
</evidence>
<dbReference type="GO" id="GO:0003700">
    <property type="term" value="F:DNA-binding transcription factor activity"/>
    <property type="evidence" value="ECO:0007669"/>
    <property type="project" value="InterPro"/>
</dbReference>
<dbReference type="AlphaFoldDB" id="A0A920CA16"/>
<keyword evidence="4" id="KW-0902">Two-component regulatory system</keyword>
<dbReference type="GO" id="GO:0005737">
    <property type="term" value="C:cytoplasm"/>
    <property type="evidence" value="ECO:0007669"/>
    <property type="project" value="UniProtKB-SubCell"/>
</dbReference>
<keyword evidence="6" id="KW-0238">DNA-binding</keyword>
<dbReference type="InterPro" id="IPR018062">
    <property type="entry name" value="HTH_AraC-typ_CS"/>
</dbReference>
<dbReference type="Pfam" id="PF12833">
    <property type="entry name" value="HTH_18"/>
    <property type="match status" value="1"/>
</dbReference>
<dbReference type="PANTHER" id="PTHR42713">
    <property type="entry name" value="HISTIDINE KINASE-RELATED"/>
    <property type="match status" value="1"/>
</dbReference>
<dbReference type="Proteomes" id="UP000679779">
    <property type="component" value="Unassembled WGS sequence"/>
</dbReference>
<dbReference type="InterPro" id="IPR009057">
    <property type="entry name" value="Homeodomain-like_sf"/>
</dbReference>
<dbReference type="SUPFAM" id="SSF46689">
    <property type="entry name" value="Homeodomain-like"/>
    <property type="match status" value="2"/>
</dbReference>
<dbReference type="GO" id="GO:0000160">
    <property type="term" value="P:phosphorelay signal transduction system"/>
    <property type="evidence" value="ECO:0007669"/>
    <property type="project" value="UniProtKB-KW"/>
</dbReference>
<dbReference type="SMART" id="SM00448">
    <property type="entry name" value="REC"/>
    <property type="match status" value="1"/>
</dbReference>
<dbReference type="RefSeq" id="WP_160040645.1">
    <property type="nucleotide sequence ID" value="NZ_BORQ01000001.1"/>
</dbReference>
<dbReference type="Gene3D" id="1.10.10.60">
    <property type="entry name" value="Homeodomain-like"/>
    <property type="match status" value="2"/>
</dbReference>
<keyword evidence="7" id="KW-0804">Transcription</keyword>
<dbReference type="Pfam" id="PF00072">
    <property type="entry name" value="Response_reg"/>
    <property type="match status" value="1"/>
</dbReference>
<dbReference type="InterPro" id="IPR051552">
    <property type="entry name" value="HptR"/>
</dbReference>
<dbReference type="InterPro" id="IPR011006">
    <property type="entry name" value="CheY-like_superfamily"/>
</dbReference>
<dbReference type="SMART" id="SM00342">
    <property type="entry name" value="HTH_ARAC"/>
    <property type="match status" value="1"/>
</dbReference>
<reference evidence="11" key="1">
    <citation type="submission" date="2021-03" db="EMBL/GenBank/DDBJ databases">
        <title>Antimicrobial resistance genes in bacteria isolated from Japanese honey, and their potential for conferring macrolide and lincosamide resistance in the American foulbrood pathogen Paenibacillus larvae.</title>
        <authorList>
            <person name="Okamoto M."/>
            <person name="Kumagai M."/>
            <person name="Kanamori H."/>
            <person name="Takamatsu D."/>
        </authorList>
    </citation>
    <scope>NUCLEOTIDE SEQUENCE</scope>
    <source>
        <strain evidence="11">J2TS6</strain>
    </source>
</reference>
<gene>
    <name evidence="11" type="ORF">J2TS6_15890</name>
</gene>
<feature type="modified residue" description="4-aspartylphosphate" evidence="8">
    <location>
        <position position="55"/>
    </location>
</feature>
<feature type="domain" description="HTH araC/xylS-type" evidence="9">
    <location>
        <begin position="409"/>
        <end position="507"/>
    </location>
</feature>
<evidence type="ECO:0000259" key="10">
    <source>
        <dbReference type="PROSITE" id="PS50110"/>
    </source>
</evidence>
<accession>A0A920CA16</accession>
<evidence type="ECO:0000256" key="7">
    <source>
        <dbReference type="ARBA" id="ARBA00023163"/>
    </source>
</evidence>
<evidence type="ECO:0000256" key="5">
    <source>
        <dbReference type="ARBA" id="ARBA00023015"/>
    </source>
</evidence>
<keyword evidence="5" id="KW-0805">Transcription regulation</keyword>
<dbReference type="Gene3D" id="3.40.50.2300">
    <property type="match status" value="1"/>
</dbReference>
<dbReference type="InterPro" id="IPR018060">
    <property type="entry name" value="HTH_AraC"/>
</dbReference>
<feature type="domain" description="Response regulatory" evidence="10">
    <location>
        <begin position="3"/>
        <end position="121"/>
    </location>
</feature>
<evidence type="ECO:0000256" key="3">
    <source>
        <dbReference type="ARBA" id="ARBA00022553"/>
    </source>
</evidence>
<name>A0A920CA16_9BACL</name>
<comment type="caution">
    <text evidence="11">The sequence shown here is derived from an EMBL/GenBank/DDBJ whole genome shotgun (WGS) entry which is preliminary data.</text>
</comment>
<evidence type="ECO:0008006" key="13">
    <source>
        <dbReference type="Google" id="ProtNLM"/>
    </source>
</evidence>
<dbReference type="CDD" id="cd17536">
    <property type="entry name" value="REC_YesN-like"/>
    <property type="match status" value="1"/>
</dbReference>
<keyword evidence="3 8" id="KW-0597">Phosphoprotein</keyword>
<sequence>MMNVLLVDDEPWVLEGLRTMVNWGNFGFQVCAEAHSGIEALNIIQRLQPELVVTDIHMPALSGLELVEQSRKTMKRPPKFVILSGYDHFDYALTAMKHKVAEYLLKPIDEEEFETILERVGASIRAESAERLAERRMRSFFLNNLVNRLIQGERGEGLERQAAEAMNLKGDAELRCLLVETDIGSANLRERIQAYFPDVTDRSFQDSAGRVGVFVPTDECSSDRLEEIGLAMHRDLSGSLIRPVIIALSDPLRGMGSIRPLYLQSLEVSKSKRCQGKEGLFFYSWCKKTPDHRADADQKIKRLIDSVCAGHSGAIDCQVEELMASLASGMPDIELAKARIADLELTFCRRVAEMNGDPGAWMARIRERHGSLGEIKQYSALQSYVRGLCLEALADLSLLAKQNENNTIFHVIQFVDREFHTKLQLRDLSRQFHMNATYLGQLFKKTTGKPFNEYVNERRIEEAKKLLKRTQIKISEVALKVGYPKTDYFISKFKSHTGMLPSVYKHQWENRPAEE</sequence>
<dbReference type="InterPro" id="IPR001789">
    <property type="entry name" value="Sig_transdc_resp-reg_receiver"/>
</dbReference>
<proteinExistence type="predicted"/>
<dbReference type="PROSITE" id="PS00041">
    <property type="entry name" value="HTH_ARAC_FAMILY_1"/>
    <property type="match status" value="1"/>
</dbReference>
<evidence type="ECO:0000256" key="1">
    <source>
        <dbReference type="ARBA" id="ARBA00004496"/>
    </source>
</evidence>
<organism evidence="11 12">
    <name type="scientific">Paenibacillus albilobatus</name>
    <dbReference type="NCBI Taxonomy" id="2716884"/>
    <lineage>
        <taxon>Bacteria</taxon>
        <taxon>Bacillati</taxon>
        <taxon>Bacillota</taxon>
        <taxon>Bacilli</taxon>
        <taxon>Bacillales</taxon>
        <taxon>Paenibacillaceae</taxon>
        <taxon>Paenibacillus</taxon>
    </lineage>
</organism>
<dbReference type="PROSITE" id="PS50110">
    <property type="entry name" value="RESPONSE_REGULATORY"/>
    <property type="match status" value="1"/>
</dbReference>
<evidence type="ECO:0000313" key="12">
    <source>
        <dbReference type="Proteomes" id="UP000679779"/>
    </source>
</evidence>
<protein>
    <recommendedName>
        <fullName evidence="13">Response regulator</fullName>
    </recommendedName>
</protein>